<accession>A0A4R6N8E2</accession>
<comment type="subunit">
    <text evidence="4">Homodimer. Interacts with PriA and DnaT. Component of the replication restart primosome. Primosome assembly occurs via a 'hand-off' mechanism. PriA binds to replication forks, subsequently PriB then DnaT bind; DnaT then displaces ssDNA to generate the helicase loading substrate.</text>
</comment>
<evidence type="ECO:0000313" key="5">
    <source>
        <dbReference type="EMBL" id="TDP11762.1"/>
    </source>
</evidence>
<comment type="caution">
    <text evidence="5">The sequence shown here is derived from an EMBL/GenBank/DDBJ whole genome shotgun (WGS) entry which is preliminary data.</text>
</comment>
<evidence type="ECO:0000256" key="4">
    <source>
        <dbReference type="HAMAP-Rule" id="MF_00720"/>
    </source>
</evidence>
<name>A0A4R6N8E2_9BURK</name>
<comment type="similarity">
    <text evidence="4">Belongs to the PriB family.</text>
</comment>
<dbReference type="OrthoDB" id="5296916at2"/>
<dbReference type="RefSeq" id="WP_133602540.1">
    <property type="nucleotide sequence ID" value="NZ_JAUFPJ010000002.1"/>
</dbReference>
<sequence length="107" mass="11343">MNQLVLQAQLLELGLIRYTPAGQAALDFSLKHESQVTEAGRPRRVSLEIKSVAIGSELCKRVQALGVGGHALFEGFIAAMRNGRGTIFHVTELTPGSAATSSVANPD</sequence>
<evidence type="ECO:0000256" key="2">
    <source>
        <dbReference type="ARBA" id="ARBA00022705"/>
    </source>
</evidence>
<keyword evidence="2 4" id="KW-0235">DNA replication</keyword>
<proteinExistence type="inferred from homology"/>
<dbReference type="GO" id="GO:0006269">
    <property type="term" value="P:DNA replication, synthesis of primer"/>
    <property type="evidence" value="ECO:0007669"/>
    <property type="project" value="UniProtKB-KW"/>
</dbReference>
<dbReference type="Gene3D" id="2.40.50.140">
    <property type="entry name" value="Nucleic acid-binding proteins"/>
    <property type="match status" value="1"/>
</dbReference>
<reference evidence="5 6" key="1">
    <citation type="submission" date="2019-03" db="EMBL/GenBank/DDBJ databases">
        <title>Genomic Encyclopedia of Type Strains, Phase IV (KMG-IV): sequencing the most valuable type-strain genomes for metagenomic binning, comparative biology and taxonomic classification.</title>
        <authorList>
            <person name="Goeker M."/>
        </authorList>
    </citation>
    <scope>NUCLEOTIDE SEQUENCE [LARGE SCALE GENOMIC DNA]</scope>
    <source>
        <strain evidence="5 6">DSM 25082</strain>
    </source>
</reference>
<evidence type="ECO:0000256" key="3">
    <source>
        <dbReference type="ARBA" id="ARBA00023125"/>
    </source>
</evidence>
<comment type="function">
    <text evidence="4">Involved in the restart of stalled replication forks, which reloads the replicative helicase on sites other than the origin of replication; the PriA-PriB pathway is the major replication restart pathway. During primosome assembly it facilitates complex formation between PriA and DnaT on DNA; stabilizes PriA on DNA. Stimulates the DNA unwinding activity of PriA helicase.</text>
</comment>
<keyword evidence="1 4" id="KW-0639">Primosome</keyword>
<protein>
    <recommendedName>
        <fullName evidence="4">Replication restart protein PriB</fullName>
    </recommendedName>
</protein>
<dbReference type="InterPro" id="IPR000424">
    <property type="entry name" value="Primosome_PriB/ssb"/>
</dbReference>
<dbReference type="GO" id="GO:1990077">
    <property type="term" value="C:primosome complex"/>
    <property type="evidence" value="ECO:0007669"/>
    <property type="project" value="UniProtKB-UniRule"/>
</dbReference>
<organism evidence="5 6">
    <name type="scientific">Roseateles asaccharophilus</name>
    <dbReference type="NCBI Taxonomy" id="582607"/>
    <lineage>
        <taxon>Bacteria</taxon>
        <taxon>Pseudomonadati</taxon>
        <taxon>Pseudomonadota</taxon>
        <taxon>Betaproteobacteria</taxon>
        <taxon>Burkholderiales</taxon>
        <taxon>Sphaerotilaceae</taxon>
        <taxon>Roseateles</taxon>
    </lineage>
</organism>
<dbReference type="HAMAP" id="MF_00720">
    <property type="entry name" value="PriB"/>
    <property type="match status" value="1"/>
</dbReference>
<dbReference type="SUPFAM" id="SSF50249">
    <property type="entry name" value="Nucleic acid-binding proteins"/>
    <property type="match status" value="1"/>
</dbReference>
<dbReference type="Pfam" id="PF22657">
    <property type="entry name" value="SSB_1"/>
    <property type="match status" value="1"/>
</dbReference>
<keyword evidence="3 4" id="KW-0238">DNA-binding</keyword>
<evidence type="ECO:0000313" key="6">
    <source>
        <dbReference type="Proteomes" id="UP000295357"/>
    </source>
</evidence>
<dbReference type="GO" id="GO:0003697">
    <property type="term" value="F:single-stranded DNA binding"/>
    <property type="evidence" value="ECO:0007669"/>
    <property type="project" value="UniProtKB-UniRule"/>
</dbReference>
<keyword evidence="6" id="KW-1185">Reference proteome</keyword>
<dbReference type="InterPro" id="IPR012340">
    <property type="entry name" value="NA-bd_OB-fold"/>
</dbReference>
<dbReference type="Proteomes" id="UP000295357">
    <property type="component" value="Unassembled WGS sequence"/>
</dbReference>
<dbReference type="NCBIfam" id="TIGR04418">
    <property type="entry name" value="PriB_gamma"/>
    <property type="match status" value="1"/>
</dbReference>
<dbReference type="InterPro" id="IPR023646">
    <property type="entry name" value="Prisomal_replication_PriB"/>
</dbReference>
<dbReference type="EMBL" id="SNXE01000002">
    <property type="protein sequence ID" value="TDP11762.1"/>
    <property type="molecule type" value="Genomic_DNA"/>
</dbReference>
<dbReference type="PROSITE" id="PS50935">
    <property type="entry name" value="SSB"/>
    <property type="match status" value="1"/>
</dbReference>
<dbReference type="AlphaFoldDB" id="A0A4R6N8E2"/>
<evidence type="ECO:0000256" key="1">
    <source>
        <dbReference type="ARBA" id="ARBA00022515"/>
    </source>
</evidence>
<gene>
    <name evidence="4" type="primary">priB</name>
    <name evidence="5" type="ORF">DFR39_102141</name>
</gene>